<dbReference type="InterPro" id="IPR050366">
    <property type="entry name" value="BP-dependent_transpt_permease"/>
</dbReference>
<comment type="subcellular location">
    <subcellularLocation>
        <location evidence="1 7">Cell membrane</location>
        <topology evidence="1 7">Multi-pass membrane protein</topology>
    </subcellularLocation>
</comment>
<dbReference type="InterPro" id="IPR025966">
    <property type="entry name" value="OppC_N"/>
</dbReference>
<dbReference type="AlphaFoldDB" id="A0AAP2Z241"/>
<dbReference type="InterPro" id="IPR035906">
    <property type="entry name" value="MetI-like_sf"/>
</dbReference>
<sequence length="333" mass="35741">MISDRTRTSLKKELRSNAVATIGVILLLSMIVMALFAPMLAPHDPTDQDSSRNHQPPVFFGGEEEETTRMIDGEIRTVTESNVGSMTHPLGTDSNGRDVLSRTIYGARTSILVAFSAMLVSLVVGTTVGMVSGYYGGNTDTVLMRFVDIVLAFPALLITLAMIGVFGSVNVDIPDPLVVSGLVSGRPTHLTVPITITLAISSVIWVWIARVARGEAIAAKNEEYVTAARTMGMSNWKIIWKHVLPNSITPILVLATIQVASIIIIESSLSFLGFSGTNLSWGYDIAAGRDYLGTSWWLSTVPGLFIVVTVVGINLLGDLLRDALDPGIQRGGL</sequence>
<keyword evidence="2 7" id="KW-0813">Transport</keyword>
<evidence type="ECO:0000256" key="1">
    <source>
        <dbReference type="ARBA" id="ARBA00004651"/>
    </source>
</evidence>
<feature type="transmembrane region" description="Helical" evidence="7">
    <location>
        <begin position="111"/>
        <end position="134"/>
    </location>
</feature>
<feature type="transmembrane region" description="Helical" evidence="7">
    <location>
        <begin position="189"/>
        <end position="208"/>
    </location>
</feature>
<dbReference type="RefSeq" id="WP_338004853.1">
    <property type="nucleotide sequence ID" value="NZ_JAOPKA010000012.1"/>
</dbReference>
<dbReference type="Proteomes" id="UP001321018">
    <property type="component" value="Unassembled WGS sequence"/>
</dbReference>
<feature type="transmembrane region" description="Helical" evidence="7">
    <location>
        <begin position="294"/>
        <end position="316"/>
    </location>
</feature>
<keyword evidence="3" id="KW-1003">Cell membrane</keyword>
<keyword evidence="6 7" id="KW-0472">Membrane</keyword>
<dbReference type="Pfam" id="PF00528">
    <property type="entry name" value="BPD_transp_1"/>
    <property type="match status" value="1"/>
</dbReference>
<dbReference type="GO" id="GO:0055085">
    <property type="term" value="P:transmembrane transport"/>
    <property type="evidence" value="ECO:0007669"/>
    <property type="project" value="InterPro"/>
</dbReference>
<evidence type="ECO:0000256" key="4">
    <source>
        <dbReference type="ARBA" id="ARBA00022692"/>
    </source>
</evidence>
<proteinExistence type="inferred from homology"/>
<gene>
    <name evidence="10" type="ORF">OB960_16740</name>
</gene>
<evidence type="ECO:0000259" key="9">
    <source>
        <dbReference type="PROSITE" id="PS50928"/>
    </source>
</evidence>
<evidence type="ECO:0000313" key="11">
    <source>
        <dbReference type="Proteomes" id="UP001321018"/>
    </source>
</evidence>
<feature type="transmembrane region" description="Helical" evidence="7">
    <location>
        <begin position="20"/>
        <end position="41"/>
    </location>
</feature>
<dbReference type="Pfam" id="PF12911">
    <property type="entry name" value="OppC_N"/>
    <property type="match status" value="1"/>
</dbReference>
<evidence type="ECO:0000256" key="8">
    <source>
        <dbReference type="SAM" id="MobiDB-lite"/>
    </source>
</evidence>
<evidence type="ECO:0000256" key="3">
    <source>
        <dbReference type="ARBA" id="ARBA00022475"/>
    </source>
</evidence>
<feature type="region of interest" description="Disordered" evidence="8">
    <location>
        <begin position="43"/>
        <end position="63"/>
    </location>
</feature>
<protein>
    <submittedName>
        <fullName evidence="10">ABC transporter permease</fullName>
    </submittedName>
</protein>
<dbReference type="GO" id="GO:0005886">
    <property type="term" value="C:plasma membrane"/>
    <property type="evidence" value="ECO:0007669"/>
    <property type="project" value="UniProtKB-SubCell"/>
</dbReference>
<dbReference type="EMBL" id="JAOPKA010000012">
    <property type="protein sequence ID" value="MCU4743035.1"/>
    <property type="molecule type" value="Genomic_DNA"/>
</dbReference>
<evidence type="ECO:0000256" key="2">
    <source>
        <dbReference type="ARBA" id="ARBA00022448"/>
    </source>
</evidence>
<dbReference type="PANTHER" id="PTHR43386">
    <property type="entry name" value="OLIGOPEPTIDE TRANSPORT SYSTEM PERMEASE PROTEIN APPC"/>
    <property type="match status" value="1"/>
</dbReference>
<accession>A0AAP2Z241</accession>
<feature type="transmembrane region" description="Helical" evidence="7">
    <location>
        <begin position="146"/>
        <end position="169"/>
    </location>
</feature>
<dbReference type="PANTHER" id="PTHR43386:SF1">
    <property type="entry name" value="D,D-DIPEPTIDE TRANSPORT SYSTEM PERMEASE PROTEIN DDPC-RELATED"/>
    <property type="match status" value="1"/>
</dbReference>
<dbReference type="SUPFAM" id="SSF161098">
    <property type="entry name" value="MetI-like"/>
    <property type="match status" value="1"/>
</dbReference>
<feature type="domain" description="ABC transmembrane type-1" evidence="9">
    <location>
        <begin position="107"/>
        <end position="317"/>
    </location>
</feature>
<dbReference type="CDD" id="cd06261">
    <property type="entry name" value="TM_PBP2"/>
    <property type="match status" value="1"/>
</dbReference>
<organism evidence="10 11">
    <name type="scientific">Natronoglomus mannanivorans</name>
    <dbReference type="NCBI Taxonomy" id="2979990"/>
    <lineage>
        <taxon>Archaea</taxon>
        <taxon>Methanobacteriati</taxon>
        <taxon>Methanobacteriota</taxon>
        <taxon>Stenosarchaea group</taxon>
        <taxon>Halobacteria</taxon>
        <taxon>Halobacteriales</taxon>
        <taxon>Natrialbaceae</taxon>
        <taxon>Natronoglomus</taxon>
    </lineage>
</organism>
<dbReference type="Gene3D" id="1.10.3720.10">
    <property type="entry name" value="MetI-like"/>
    <property type="match status" value="1"/>
</dbReference>
<dbReference type="InterPro" id="IPR000515">
    <property type="entry name" value="MetI-like"/>
</dbReference>
<evidence type="ECO:0000256" key="7">
    <source>
        <dbReference type="RuleBase" id="RU363032"/>
    </source>
</evidence>
<keyword evidence="5 7" id="KW-1133">Transmembrane helix</keyword>
<feature type="transmembrane region" description="Helical" evidence="7">
    <location>
        <begin position="251"/>
        <end position="274"/>
    </location>
</feature>
<evidence type="ECO:0000313" key="10">
    <source>
        <dbReference type="EMBL" id="MCU4743035.1"/>
    </source>
</evidence>
<reference evidence="10" key="1">
    <citation type="submission" date="2022-09" db="EMBL/GenBank/DDBJ databases">
        <title>Enrichment on poylsaccharides allowed isolation of novel metabolic and taxonomic groups of Haloarchaea.</title>
        <authorList>
            <person name="Sorokin D.Y."/>
            <person name="Elcheninov A.G."/>
            <person name="Khizhniak T.V."/>
            <person name="Kolganova T.V."/>
            <person name="Kublanov I.V."/>
        </authorList>
    </citation>
    <scope>NUCLEOTIDE SEQUENCE</scope>
    <source>
        <strain evidence="10">AArc-xg1-1</strain>
    </source>
</reference>
<name>A0AAP2Z241_9EURY</name>
<comment type="caution">
    <text evidence="10">The sequence shown here is derived from an EMBL/GenBank/DDBJ whole genome shotgun (WGS) entry which is preliminary data.</text>
</comment>
<dbReference type="PROSITE" id="PS50928">
    <property type="entry name" value="ABC_TM1"/>
    <property type="match status" value="1"/>
</dbReference>
<evidence type="ECO:0000256" key="6">
    <source>
        <dbReference type="ARBA" id="ARBA00023136"/>
    </source>
</evidence>
<evidence type="ECO:0000256" key="5">
    <source>
        <dbReference type="ARBA" id="ARBA00022989"/>
    </source>
</evidence>
<keyword evidence="4 7" id="KW-0812">Transmembrane</keyword>
<comment type="similarity">
    <text evidence="7">Belongs to the binding-protein-dependent transport system permease family.</text>
</comment>